<reference evidence="3 4" key="1">
    <citation type="submission" date="2016-10" db="EMBL/GenBank/DDBJ databases">
        <authorList>
            <person name="de Groot N.N."/>
        </authorList>
    </citation>
    <scope>NUCLEOTIDE SEQUENCE [LARGE SCALE GENOMIC DNA]</scope>
    <source>
        <strain evidence="3 4">CGMCC 4.5681</strain>
    </source>
</reference>
<dbReference type="InterPro" id="IPR021994">
    <property type="entry name" value="DUF3592"/>
</dbReference>
<sequence length="135" mass="14321">MSQTTITILVGCIGLLFALVGGKLTIGALNFRKRARRTHGQVVGLRPRRSGQGVTYHPIVRFVTASGIPVEAETPSSGNPPPARPGQQVAVLYDPDAPTRIRLDTATGDGFLFSLIFLGIGIVLLVFAVVTALTR</sequence>
<organism evidence="3 4">
    <name type="scientific">Nonomuraea maritima</name>
    <dbReference type="NCBI Taxonomy" id="683260"/>
    <lineage>
        <taxon>Bacteria</taxon>
        <taxon>Bacillati</taxon>
        <taxon>Actinomycetota</taxon>
        <taxon>Actinomycetes</taxon>
        <taxon>Streptosporangiales</taxon>
        <taxon>Streptosporangiaceae</taxon>
        <taxon>Nonomuraea</taxon>
    </lineage>
</organism>
<evidence type="ECO:0000259" key="2">
    <source>
        <dbReference type="Pfam" id="PF12158"/>
    </source>
</evidence>
<proteinExistence type="predicted"/>
<protein>
    <recommendedName>
        <fullName evidence="2">DUF3592 domain-containing protein</fullName>
    </recommendedName>
</protein>
<evidence type="ECO:0000256" key="1">
    <source>
        <dbReference type="SAM" id="Phobius"/>
    </source>
</evidence>
<dbReference type="STRING" id="683260.SAMN05421874_101427"/>
<dbReference type="Proteomes" id="UP000198683">
    <property type="component" value="Unassembled WGS sequence"/>
</dbReference>
<feature type="transmembrane region" description="Helical" evidence="1">
    <location>
        <begin position="110"/>
        <end position="133"/>
    </location>
</feature>
<keyword evidence="1" id="KW-0472">Membrane</keyword>
<keyword evidence="1" id="KW-1133">Transmembrane helix</keyword>
<feature type="transmembrane region" description="Helical" evidence="1">
    <location>
        <begin position="6"/>
        <end position="29"/>
    </location>
</feature>
<evidence type="ECO:0000313" key="4">
    <source>
        <dbReference type="Proteomes" id="UP000198683"/>
    </source>
</evidence>
<dbReference type="EMBL" id="FNFB01000001">
    <property type="protein sequence ID" value="SDJ31925.1"/>
    <property type="molecule type" value="Genomic_DNA"/>
</dbReference>
<feature type="domain" description="DUF3592" evidence="2">
    <location>
        <begin position="39"/>
        <end position="105"/>
    </location>
</feature>
<dbReference type="RefSeq" id="WP_176902895.1">
    <property type="nucleotide sequence ID" value="NZ_FNFB01000001.1"/>
</dbReference>
<accession>A0A1G8ST27</accession>
<keyword evidence="4" id="KW-1185">Reference proteome</keyword>
<gene>
    <name evidence="3" type="ORF">SAMN05421874_101427</name>
</gene>
<keyword evidence="1" id="KW-0812">Transmembrane</keyword>
<dbReference type="Pfam" id="PF12158">
    <property type="entry name" value="DUF3592"/>
    <property type="match status" value="1"/>
</dbReference>
<evidence type="ECO:0000313" key="3">
    <source>
        <dbReference type="EMBL" id="SDJ31925.1"/>
    </source>
</evidence>
<name>A0A1G8ST27_9ACTN</name>
<dbReference type="AlphaFoldDB" id="A0A1G8ST27"/>